<dbReference type="PANTHER" id="PTHR23235">
    <property type="entry name" value="KRUEPPEL-LIKE TRANSCRIPTION FACTOR"/>
    <property type="match status" value="1"/>
</dbReference>
<keyword evidence="3 5" id="KW-0863">Zinc-finger</keyword>
<evidence type="ECO:0000256" key="6">
    <source>
        <dbReference type="SAM" id="MobiDB-lite"/>
    </source>
</evidence>
<evidence type="ECO:0000313" key="9">
    <source>
        <dbReference type="Proteomes" id="UP000218334"/>
    </source>
</evidence>
<dbReference type="GO" id="GO:0000981">
    <property type="term" value="F:DNA-binding transcription factor activity, RNA polymerase II-specific"/>
    <property type="evidence" value="ECO:0007669"/>
    <property type="project" value="TreeGrafter"/>
</dbReference>
<dbReference type="EMBL" id="KZ293439">
    <property type="protein sequence ID" value="PBK66772.1"/>
    <property type="molecule type" value="Genomic_DNA"/>
</dbReference>
<dbReference type="Proteomes" id="UP000218334">
    <property type="component" value="Unassembled WGS sequence"/>
</dbReference>
<dbReference type="PROSITE" id="PS50157">
    <property type="entry name" value="ZINC_FINGER_C2H2_2"/>
    <property type="match status" value="2"/>
</dbReference>
<dbReference type="AlphaFoldDB" id="A0A2H3BIA8"/>
<name>A0A2H3BIA8_9AGAR</name>
<dbReference type="InterPro" id="IPR036236">
    <property type="entry name" value="Znf_C2H2_sf"/>
</dbReference>
<evidence type="ECO:0000256" key="4">
    <source>
        <dbReference type="ARBA" id="ARBA00022833"/>
    </source>
</evidence>
<evidence type="ECO:0000259" key="7">
    <source>
        <dbReference type="PROSITE" id="PS50157"/>
    </source>
</evidence>
<reference evidence="9" key="1">
    <citation type="journal article" date="2017" name="Nat. Ecol. Evol.">
        <title>Genome expansion and lineage-specific genetic innovations in the forest pathogenic fungi Armillaria.</title>
        <authorList>
            <person name="Sipos G."/>
            <person name="Prasanna A.N."/>
            <person name="Walter M.C."/>
            <person name="O'Connor E."/>
            <person name="Balint B."/>
            <person name="Krizsan K."/>
            <person name="Kiss B."/>
            <person name="Hess J."/>
            <person name="Varga T."/>
            <person name="Slot J."/>
            <person name="Riley R."/>
            <person name="Boka B."/>
            <person name="Rigling D."/>
            <person name="Barry K."/>
            <person name="Lee J."/>
            <person name="Mihaltcheva S."/>
            <person name="LaButti K."/>
            <person name="Lipzen A."/>
            <person name="Waldron R."/>
            <person name="Moloney N.M."/>
            <person name="Sperisen C."/>
            <person name="Kredics L."/>
            <person name="Vagvoelgyi C."/>
            <person name="Patrignani A."/>
            <person name="Fitzpatrick D."/>
            <person name="Nagy I."/>
            <person name="Doyle S."/>
            <person name="Anderson J.B."/>
            <person name="Grigoriev I.V."/>
            <person name="Gueldener U."/>
            <person name="Muensterkoetter M."/>
            <person name="Nagy L.G."/>
        </authorList>
    </citation>
    <scope>NUCLEOTIDE SEQUENCE [LARGE SCALE GENOMIC DNA]</scope>
    <source>
        <strain evidence="9">28-4</strain>
    </source>
</reference>
<dbReference type="SUPFAM" id="SSF57667">
    <property type="entry name" value="beta-beta-alpha zinc fingers"/>
    <property type="match status" value="1"/>
</dbReference>
<dbReference type="PANTHER" id="PTHR23235:SF120">
    <property type="entry name" value="KRUPPEL-LIKE FACTOR 15"/>
    <property type="match status" value="1"/>
</dbReference>
<keyword evidence="9" id="KW-1185">Reference proteome</keyword>
<feature type="domain" description="C2H2-type" evidence="7">
    <location>
        <begin position="356"/>
        <end position="386"/>
    </location>
</feature>
<proteinExistence type="predicted"/>
<gene>
    <name evidence="8" type="ORF">ARMSODRAFT_343724</name>
</gene>
<dbReference type="SMART" id="SM00355">
    <property type="entry name" value="ZnF_C2H2"/>
    <property type="match status" value="2"/>
</dbReference>
<dbReference type="GO" id="GO:0000978">
    <property type="term" value="F:RNA polymerase II cis-regulatory region sequence-specific DNA binding"/>
    <property type="evidence" value="ECO:0007669"/>
    <property type="project" value="UniProtKB-ARBA"/>
</dbReference>
<organism evidence="8 9">
    <name type="scientific">Armillaria solidipes</name>
    <dbReference type="NCBI Taxonomy" id="1076256"/>
    <lineage>
        <taxon>Eukaryota</taxon>
        <taxon>Fungi</taxon>
        <taxon>Dikarya</taxon>
        <taxon>Basidiomycota</taxon>
        <taxon>Agaricomycotina</taxon>
        <taxon>Agaricomycetes</taxon>
        <taxon>Agaricomycetidae</taxon>
        <taxon>Agaricales</taxon>
        <taxon>Marasmiineae</taxon>
        <taxon>Physalacriaceae</taxon>
        <taxon>Armillaria</taxon>
    </lineage>
</organism>
<protein>
    <recommendedName>
        <fullName evidence="7">C2H2-type domain-containing protein</fullName>
    </recommendedName>
</protein>
<sequence length="412" mass="45566">MSEISGKSGCSSPKIRHDRGSPIFRGILVQKERNFPLLSRVASPPATITTAMQMDSYPYVDFQPLQMEGVPSSWPGEYETDTPTQASLASFSQNYPYDYPAHFDSVQNTASFPRTLLGDHFSTEGHSPYNLSTANSPFISGHPSPFLPELPLGSRATPPTSLEPDSDWQLSIPPIFVNMSDLTSSSSSSASSPSFPEHRPDPSLSTQTNAQPENQDFSPSRNKRKWLHCDLQASPASNSYAASSSDSPRSGSEFSYHEDDDESDADSVYRPSPGPSNPKKRARSTRSMKYFGEEDDSGDELQFVADGSKKSRGRKVPVAPEFRQDDQADAESHTVLPSIPFGVKKAGAPNKNKRRYVCTYEGCGKCFVRGEHLKRHVKSLHLCEKPHQCPHEGCNKSFSRKDNLKQHMGIFH</sequence>
<evidence type="ECO:0000256" key="3">
    <source>
        <dbReference type="ARBA" id="ARBA00022771"/>
    </source>
</evidence>
<dbReference type="PROSITE" id="PS00028">
    <property type="entry name" value="ZINC_FINGER_C2H2_1"/>
    <property type="match status" value="2"/>
</dbReference>
<evidence type="ECO:0000256" key="1">
    <source>
        <dbReference type="ARBA" id="ARBA00022723"/>
    </source>
</evidence>
<dbReference type="InterPro" id="IPR013087">
    <property type="entry name" value="Znf_C2H2_type"/>
</dbReference>
<evidence type="ECO:0000256" key="2">
    <source>
        <dbReference type="ARBA" id="ARBA00022737"/>
    </source>
</evidence>
<feature type="compositionally biased region" description="Low complexity" evidence="6">
    <location>
        <begin position="235"/>
        <end position="254"/>
    </location>
</feature>
<accession>A0A2H3BIA8</accession>
<dbReference type="Pfam" id="PF00096">
    <property type="entry name" value="zf-C2H2"/>
    <property type="match status" value="2"/>
</dbReference>
<feature type="compositionally biased region" description="Low complexity" evidence="6">
    <location>
        <begin position="184"/>
        <end position="194"/>
    </location>
</feature>
<dbReference type="STRING" id="1076256.A0A2H3BIA8"/>
<feature type="compositionally biased region" description="Polar residues" evidence="6">
    <location>
        <begin position="203"/>
        <end position="220"/>
    </location>
</feature>
<dbReference type="FunFam" id="3.30.160.60:FF:000072">
    <property type="entry name" value="zinc finger protein 143 isoform X1"/>
    <property type="match status" value="1"/>
</dbReference>
<feature type="region of interest" description="Disordered" evidence="6">
    <location>
        <begin position="149"/>
        <end position="168"/>
    </location>
</feature>
<keyword evidence="1" id="KW-0479">Metal-binding</keyword>
<keyword evidence="4" id="KW-0862">Zinc</keyword>
<evidence type="ECO:0000313" key="8">
    <source>
        <dbReference type="EMBL" id="PBK66772.1"/>
    </source>
</evidence>
<feature type="domain" description="C2H2-type" evidence="7">
    <location>
        <begin position="387"/>
        <end position="412"/>
    </location>
</feature>
<dbReference type="GO" id="GO:0008270">
    <property type="term" value="F:zinc ion binding"/>
    <property type="evidence" value="ECO:0007669"/>
    <property type="project" value="UniProtKB-KW"/>
</dbReference>
<feature type="region of interest" description="Disordered" evidence="6">
    <location>
        <begin position="182"/>
        <end position="223"/>
    </location>
</feature>
<keyword evidence="2" id="KW-0677">Repeat</keyword>
<dbReference type="Gene3D" id="3.30.160.60">
    <property type="entry name" value="Classic Zinc Finger"/>
    <property type="match status" value="2"/>
</dbReference>
<feature type="region of interest" description="Disordered" evidence="6">
    <location>
        <begin position="235"/>
        <end position="285"/>
    </location>
</feature>
<evidence type="ECO:0000256" key="5">
    <source>
        <dbReference type="PROSITE-ProRule" id="PRU00042"/>
    </source>
</evidence>